<gene>
    <name evidence="2" type="ORF">HK100_005785</name>
</gene>
<sequence length="57" mass="6150">MLTITFVVTLLAIPLSSSSLKAAITRPFYTPPSAAKAMGSIVVITVKYGYRHSIPLR</sequence>
<feature type="non-terminal residue" evidence="2">
    <location>
        <position position="57"/>
    </location>
</feature>
<accession>A0AAD5XC31</accession>
<dbReference type="AlphaFoldDB" id="A0AAD5XC31"/>
<reference evidence="2" key="1">
    <citation type="submission" date="2020-05" db="EMBL/GenBank/DDBJ databases">
        <title>Phylogenomic resolution of chytrid fungi.</title>
        <authorList>
            <person name="Stajich J.E."/>
            <person name="Amses K."/>
            <person name="Simmons R."/>
            <person name="Seto K."/>
            <person name="Myers J."/>
            <person name="Bonds A."/>
            <person name="Quandt C.A."/>
            <person name="Barry K."/>
            <person name="Liu P."/>
            <person name="Grigoriev I."/>
            <person name="Longcore J.E."/>
            <person name="James T.Y."/>
        </authorList>
    </citation>
    <scope>NUCLEOTIDE SEQUENCE</scope>
    <source>
        <strain evidence="2">JEL0513</strain>
    </source>
</reference>
<dbReference type="EMBL" id="JADGJH010002690">
    <property type="protein sequence ID" value="KAJ3095573.1"/>
    <property type="molecule type" value="Genomic_DNA"/>
</dbReference>
<evidence type="ECO:0008006" key="4">
    <source>
        <dbReference type="Google" id="ProtNLM"/>
    </source>
</evidence>
<feature type="chain" id="PRO_5042033437" description="Secreted protein" evidence="1">
    <location>
        <begin position="19"/>
        <end position="57"/>
    </location>
</feature>
<proteinExistence type="predicted"/>
<dbReference type="Proteomes" id="UP001211907">
    <property type="component" value="Unassembled WGS sequence"/>
</dbReference>
<protein>
    <recommendedName>
        <fullName evidence="4">Secreted protein</fullName>
    </recommendedName>
</protein>
<evidence type="ECO:0000313" key="2">
    <source>
        <dbReference type="EMBL" id="KAJ3095573.1"/>
    </source>
</evidence>
<comment type="caution">
    <text evidence="2">The sequence shown here is derived from an EMBL/GenBank/DDBJ whole genome shotgun (WGS) entry which is preliminary data.</text>
</comment>
<organism evidence="2 3">
    <name type="scientific">Physocladia obscura</name>
    <dbReference type="NCBI Taxonomy" id="109957"/>
    <lineage>
        <taxon>Eukaryota</taxon>
        <taxon>Fungi</taxon>
        <taxon>Fungi incertae sedis</taxon>
        <taxon>Chytridiomycota</taxon>
        <taxon>Chytridiomycota incertae sedis</taxon>
        <taxon>Chytridiomycetes</taxon>
        <taxon>Chytridiales</taxon>
        <taxon>Chytriomycetaceae</taxon>
        <taxon>Physocladia</taxon>
    </lineage>
</organism>
<name>A0AAD5XC31_9FUNG</name>
<evidence type="ECO:0000256" key="1">
    <source>
        <dbReference type="SAM" id="SignalP"/>
    </source>
</evidence>
<keyword evidence="3" id="KW-1185">Reference proteome</keyword>
<evidence type="ECO:0000313" key="3">
    <source>
        <dbReference type="Proteomes" id="UP001211907"/>
    </source>
</evidence>
<feature type="signal peptide" evidence="1">
    <location>
        <begin position="1"/>
        <end position="18"/>
    </location>
</feature>
<keyword evidence="1" id="KW-0732">Signal</keyword>